<keyword evidence="3" id="KW-0808">Transferase</keyword>
<sequence length="194" mass="20829">MTPAAAAAVRGRGLSFPAPRSPPQHMESMATELVNHCPICLDSWEEASYVMPCLQQFCYTCILRWAESKPECPLCKGRLIVVHLTGGGPGHPATHRLHHAPAPWSVATGPLLGAPVGGFHAYVWVFLFCVYPTVLHPLGEPAAVGSLGRGHLGQFPASGESDCRKGCIKKSRRLLSFTFSSFCTIEASQPPLLG</sequence>
<keyword evidence="6" id="KW-0862">Zinc</keyword>
<evidence type="ECO:0000256" key="10">
    <source>
        <dbReference type="SAM" id="MobiDB-lite"/>
    </source>
</evidence>
<dbReference type="Proteomes" id="UP000694541">
    <property type="component" value="Unplaced"/>
</dbReference>
<accession>A0A8B9N9B0</accession>
<keyword evidence="8" id="KW-0804">Transcription</keyword>
<dbReference type="EC" id="2.3.2.27" evidence="2"/>
<dbReference type="GO" id="GO:0000209">
    <property type="term" value="P:protein polyubiquitination"/>
    <property type="evidence" value="ECO:0007669"/>
    <property type="project" value="TreeGrafter"/>
</dbReference>
<dbReference type="SMART" id="SM00184">
    <property type="entry name" value="RING"/>
    <property type="match status" value="1"/>
</dbReference>
<evidence type="ECO:0000256" key="5">
    <source>
        <dbReference type="ARBA" id="ARBA00022771"/>
    </source>
</evidence>
<reference evidence="12" key="1">
    <citation type="submission" date="2025-08" db="UniProtKB">
        <authorList>
            <consortium name="Ensembl"/>
        </authorList>
    </citation>
    <scope>IDENTIFICATION</scope>
</reference>
<dbReference type="GO" id="GO:0006513">
    <property type="term" value="P:protein monoubiquitination"/>
    <property type="evidence" value="ECO:0007669"/>
    <property type="project" value="TreeGrafter"/>
</dbReference>
<reference evidence="12" key="2">
    <citation type="submission" date="2025-09" db="UniProtKB">
        <authorList>
            <consortium name="Ensembl"/>
        </authorList>
    </citation>
    <scope>IDENTIFICATION</scope>
</reference>
<proteinExistence type="predicted"/>
<dbReference type="AlphaFoldDB" id="A0A8B9N9B0"/>
<evidence type="ECO:0000256" key="3">
    <source>
        <dbReference type="ARBA" id="ARBA00022679"/>
    </source>
</evidence>
<dbReference type="PROSITE" id="PS50089">
    <property type="entry name" value="ZF_RING_2"/>
    <property type="match status" value="1"/>
</dbReference>
<feature type="region of interest" description="Disordered" evidence="10">
    <location>
        <begin position="1"/>
        <end position="25"/>
    </location>
</feature>
<comment type="catalytic activity">
    <reaction evidence="1">
        <text>S-ubiquitinyl-[E2 ubiquitin-conjugating enzyme]-L-cysteine + [acceptor protein]-L-lysine = [E2 ubiquitin-conjugating enzyme]-L-cysteine + N(6)-ubiquitinyl-[acceptor protein]-L-lysine.</text>
        <dbReference type="EC" id="2.3.2.27"/>
    </reaction>
</comment>
<protein>
    <recommendedName>
        <fullName evidence="2">RING-type E3 ubiquitin transferase</fullName>
        <ecNumber evidence="2">2.3.2.27</ecNumber>
    </recommendedName>
</protein>
<evidence type="ECO:0000256" key="4">
    <source>
        <dbReference type="ARBA" id="ARBA00022723"/>
    </source>
</evidence>
<dbReference type="InterPro" id="IPR013083">
    <property type="entry name" value="Znf_RING/FYVE/PHD"/>
</dbReference>
<dbReference type="PANTHER" id="PTHR46077">
    <property type="entry name" value="E3 UBIQUITIN-PROTEIN LIGASE TOPORS"/>
    <property type="match status" value="1"/>
</dbReference>
<organism evidence="12 13">
    <name type="scientific">Accipiter nisus</name>
    <name type="common">Eurasian sparrowhawk</name>
    <dbReference type="NCBI Taxonomy" id="211598"/>
    <lineage>
        <taxon>Eukaryota</taxon>
        <taxon>Metazoa</taxon>
        <taxon>Chordata</taxon>
        <taxon>Craniata</taxon>
        <taxon>Vertebrata</taxon>
        <taxon>Euteleostomi</taxon>
        <taxon>Archelosauria</taxon>
        <taxon>Archosauria</taxon>
        <taxon>Dinosauria</taxon>
        <taxon>Saurischia</taxon>
        <taxon>Theropoda</taxon>
        <taxon>Coelurosauria</taxon>
        <taxon>Aves</taxon>
        <taxon>Neognathae</taxon>
        <taxon>Neoaves</taxon>
        <taxon>Telluraves</taxon>
        <taxon>Accipitrimorphae</taxon>
        <taxon>Accipitriformes</taxon>
        <taxon>Accipitridae</taxon>
        <taxon>Accipitrinae</taxon>
        <taxon>Accipiter</taxon>
    </lineage>
</organism>
<keyword evidence="13" id="KW-1185">Reference proteome</keyword>
<keyword evidence="4" id="KW-0479">Metal-binding</keyword>
<feature type="domain" description="RING-type" evidence="11">
    <location>
        <begin position="37"/>
        <end position="76"/>
    </location>
</feature>
<evidence type="ECO:0000256" key="7">
    <source>
        <dbReference type="ARBA" id="ARBA00023015"/>
    </source>
</evidence>
<evidence type="ECO:0000313" key="13">
    <source>
        <dbReference type="Proteomes" id="UP000694541"/>
    </source>
</evidence>
<dbReference type="Pfam" id="PF13923">
    <property type="entry name" value="zf-C3HC4_2"/>
    <property type="match status" value="1"/>
</dbReference>
<dbReference type="GO" id="GO:0008270">
    <property type="term" value="F:zinc ion binding"/>
    <property type="evidence" value="ECO:0007669"/>
    <property type="project" value="UniProtKB-KW"/>
</dbReference>
<dbReference type="GO" id="GO:0061630">
    <property type="term" value="F:ubiquitin protein ligase activity"/>
    <property type="evidence" value="ECO:0007669"/>
    <property type="project" value="UniProtKB-EC"/>
</dbReference>
<dbReference type="SUPFAM" id="SSF57850">
    <property type="entry name" value="RING/U-box"/>
    <property type="match status" value="1"/>
</dbReference>
<name>A0A8B9N9B0_9AVES</name>
<evidence type="ECO:0000256" key="9">
    <source>
        <dbReference type="PROSITE-ProRule" id="PRU00175"/>
    </source>
</evidence>
<evidence type="ECO:0000313" key="12">
    <source>
        <dbReference type="Ensembl" id="ENSANIP00000019127.1"/>
    </source>
</evidence>
<evidence type="ECO:0000256" key="6">
    <source>
        <dbReference type="ARBA" id="ARBA00022833"/>
    </source>
</evidence>
<dbReference type="InterPro" id="IPR001841">
    <property type="entry name" value="Znf_RING"/>
</dbReference>
<dbReference type="Ensembl" id="ENSANIT00000019768.1">
    <property type="protein sequence ID" value="ENSANIP00000019127.1"/>
    <property type="gene ID" value="ENSANIG00000013007.1"/>
</dbReference>
<evidence type="ECO:0000256" key="2">
    <source>
        <dbReference type="ARBA" id="ARBA00012483"/>
    </source>
</evidence>
<evidence type="ECO:0000256" key="1">
    <source>
        <dbReference type="ARBA" id="ARBA00000900"/>
    </source>
</evidence>
<dbReference type="PANTHER" id="PTHR46077:SF1">
    <property type="entry name" value="TOP1 BINDING ARGININE_SERINE RICH PROTEIN, E3 UBIQUITIN LIGASE"/>
    <property type="match status" value="1"/>
</dbReference>
<keyword evidence="7" id="KW-0805">Transcription regulation</keyword>
<keyword evidence="5 9" id="KW-0863">Zinc-finger</keyword>
<evidence type="ECO:0000259" key="11">
    <source>
        <dbReference type="PROSITE" id="PS50089"/>
    </source>
</evidence>
<evidence type="ECO:0000256" key="8">
    <source>
        <dbReference type="ARBA" id="ARBA00023163"/>
    </source>
</evidence>
<dbReference type="Gene3D" id="3.30.40.10">
    <property type="entry name" value="Zinc/RING finger domain, C3HC4 (zinc finger)"/>
    <property type="match status" value="1"/>
</dbReference>